<dbReference type="PRINTS" id="PR00370">
    <property type="entry name" value="FMOXYGENASE"/>
</dbReference>
<dbReference type="EMBL" id="CAJOBA010052558">
    <property type="protein sequence ID" value="CAF4256059.1"/>
    <property type="molecule type" value="Genomic_DNA"/>
</dbReference>
<comment type="similarity">
    <text evidence="2">Belongs to the FMO family.</text>
</comment>
<dbReference type="GO" id="GO:0050660">
    <property type="term" value="F:flavin adenine dinucleotide binding"/>
    <property type="evidence" value="ECO:0007669"/>
    <property type="project" value="InterPro"/>
</dbReference>
<dbReference type="InterPro" id="IPR050346">
    <property type="entry name" value="FMO-like"/>
</dbReference>
<dbReference type="GO" id="GO:0050661">
    <property type="term" value="F:NADP binding"/>
    <property type="evidence" value="ECO:0007669"/>
    <property type="project" value="InterPro"/>
</dbReference>
<keyword evidence="4" id="KW-0274">FAD</keyword>
<evidence type="ECO:0000256" key="4">
    <source>
        <dbReference type="ARBA" id="ARBA00022827"/>
    </source>
</evidence>
<protein>
    <recommendedName>
        <fullName evidence="11">Flavin-containing monooxygenase</fullName>
    </recommendedName>
</protein>
<dbReference type="SUPFAM" id="SSF51905">
    <property type="entry name" value="FAD/NAD(P)-binding domain"/>
    <property type="match status" value="2"/>
</dbReference>
<sequence length="559" mass="64065">VLRMEKLRVGIIGCGPSGLVTLKELIEEGHEAVIFEKSNVIGGLFKTVYQEGYMVSSNLITMFSDFVGQNADELLKKPRMWSFVEYSQYLNDYAEHFQLKSSIQFGSAVQTIWKDLKTGKWKMRVKSGENYEEESVHIFDRIVICSGTHQTRSMPNFIGQDRYQGQIKHLQDIKQFNEFAGHNVCIVGSGEAASDMTLAAAQNGKSSFISIRQDHGVLVPRYRYGPHGPADLITSRVHHSIPVAFNVFHSYVFLLLMYFKAHIYSLYTGIDQKVAKTLIKMNLKQIKTSNMISTYGTKNANLVEAIVHHRCERKPGIRELTEKKVIFDDGSEEVVDLIVCCTGFRNEFQFLDTVDKEADPTHAKIVCKVGKEARISHDLYKHCIHPDTGSELFFVGFVRPAFGAIPPLSEMQARWCALLCSNKVKLPDKETIVRQCKQYVDYLESQFTPYRTDRIVTLVDHVAYSDDISRSIGCRPNMIKLFFTEPYIWIKCMCGPMMNAQYRLVGPHNKPEQARQVLREAKWIKHINLLFLFMLNFYALFWFCGLESCKPPTWYAISQ</sequence>
<dbReference type="Pfam" id="PF00743">
    <property type="entry name" value="FMO-like"/>
    <property type="match status" value="1"/>
</dbReference>
<comment type="cofactor">
    <cofactor evidence="1">
        <name>FAD</name>
        <dbReference type="ChEBI" id="CHEBI:57692"/>
    </cofactor>
</comment>
<organism evidence="9 10">
    <name type="scientific">Didymodactylos carnosus</name>
    <dbReference type="NCBI Taxonomy" id="1234261"/>
    <lineage>
        <taxon>Eukaryota</taxon>
        <taxon>Metazoa</taxon>
        <taxon>Spiralia</taxon>
        <taxon>Gnathifera</taxon>
        <taxon>Rotifera</taxon>
        <taxon>Eurotatoria</taxon>
        <taxon>Bdelloidea</taxon>
        <taxon>Philodinida</taxon>
        <taxon>Philodinidae</taxon>
        <taxon>Didymodactylos</taxon>
    </lineage>
</organism>
<keyword evidence="5" id="KW-0521">NADP</keyword>
<evidence type="ECO:0000256" key="5">
    <source>
        <dbReference type="ARBA" id="ARBA00022857"/>
    </source>
</evidence>
<dbReference type="AlphaFoldDB" id="A0A8S2T1C1"/>
<keyword evidence="7" id="KW-0812">Transmembrane</keyword>
<dbReference type="EMBL" id="CAJNOK010030689">
    <property type="protein sequence ID" value="CAF1463031.1"/>
    <property type="molecule type" value="Genomic_DNA"/>
</dbReference>
<evidence type="ECO:0000256" key="1">
    <source>
        <dbReference type="ARBA" id="ARBA00001974"/>
    </source>
</evidence>
<dbReference type="GO" id="GO:0004499">
    <property type="term" value="F:N,N-dimethylaniline monooxygenase activity"/>
    <property type="evidence" value="ECO:0007669"/>
    <property type="project" value="InterPro"/>
</dbReference>
<evidence type="ECO:0000256" key="7">
    <source>
        <dbReference type="SAM" id="Phobius"/>
    </source>
</evidence>
<name>A0A8S2T1C1_9BILA</name>
<dbReference type="PANTHER" id="PTHR23023">
    <property type="entry name" value="DIMETHYLANILINE MONOOXYGENASE"/>
    <property type="match status" value="1"/>
</dbReference>
<dbReference type="PIRSF" id="PIRSF000332">
    <property type="entry name" value="FMO"/>
    <property type="match status" value="1"/>
</dbReference>
<evidence type="ECO:0000256" key="6">
    <source>
        <dbReference type="ARBA" id="ARBA00023002"/>
    </source>
</evidence>
<evidence type="ECO:0000313" key="8">
    <source>
        <dbReference type="EMBL" id="CAF1463031.1"/>
    </source>
</evidence>
<proteinExistence type="inferred from homology"/>
<dbReference type="Proteomes" id="UP000677228">
    <property type="component" value="Unassembled WGS sequence"/>
</dbReference>
<keyword evidence="6" id="KW-0560">Oxidoreductase</keyword>
<dbReference type="Gene3D" id="3.50.50.60">
    <property type="entry name" value="FAD/NAD(P)-binding domain"/>
    <property type="match status" value="3"/>
</dbReference>
<dbReference type="Proteomes" id="UP000682733">
    <property type="component" value="Unassembled WGS sequence"/>
</dbReference>
<keyword evidence="7" id="KW-1133">Transmembrane helix</keyword>
<evidence type="ECO:0008006" key="11">
    <source>
        <dbReference type="Google" id="ProtNLM"/>
    </source>
</evidence>
<evidence type="ECO:0000313" key="9">
    <source>
        <dbReference type="EMBL" id="CAF4256059.1"/>
    </source>
</evidence>
<comment type="caution">
    <text evidence="9">The sequence shown here is derived from an EMBL/GenBank/DDBJ whole genome shotgun (WGS) entry which is preliminary data.</text>
</comment>
<evidence type="ECO:0000256" key="2">
    <source>
        <dbReference type="ARBA" id="ARBA00009183"/>
    </source>
</evidence>
<evidence type="ECO:0000313" key="10">
    <source>
        <dbReference type="Proteomes" id="UP000682733"/>
    </source>
</evidence>
<dbReference type="FunFam" id="3.50.50.60:FF:000023">
    <property type="entry name" value="Dimethylaniline monooxygenase [N-oxide-forming]"/>
    <property type="match status" value="1"/>
</dbReference>
<reference evidence="9" key="1">
    <citation type="submission" date="2021-02" db="EMBL/GenBank/DDBJ databases">
        <authorList>
            <person name="Nowell W R."/>
        </authorList>
    </citation>
    <scope>NUCLEOTIDE SEQUENCE</scope>
</reference>
<dbReference type="InterPro" id="IPR000960">
    <property type="entry name" value="Flavin_mOase"/>
</dbReference>
<accession>A0A8S2T1C1</accession>
<keyword evidence="7" id="KW-0472">Membrane</keyword>
<dbReference type="InterPro" id="IPR020946">
    <property type="entry name" value="Flavin_mOase-like"/>
</dbReference>
<evidence type="ECO:0000256" key="3">
    <source>
        <dbReference type="ARBA" id="ARBA00022630"/>
    </source>
</evidence>
<feature type="transmembrane region" description="Helical" evidence="7">
    <location>
        <begin position="523"/>
        <end position="543"/>
    </location>
</feature>
<feature type="non-terminal residue" evidence="9">
    <location>
        <position position="1"/>
    </location>
</feature>
<keyword evidence="3" id="KW-0285">Flavoprotein</keyword>
<gene>
    <name evidence="8" type="ORF">OVA965_LOCUS35329</name>
    <name evidence="9" type="ORF">TMI583_LOCUS36289</name>
</gene>
<dbReference type="InterPro" id="IPR036188">
    <property type="entry name" value="FAD/NAD-bd_sf"/>
</dbReference>